<dbReference type="PROSITE" id="PS00927">
    <property type="entry name" value="TREHALASE_1"/>
    <property type="match status" value="1"/>
</dbReference>
<dbReference type="EMBL" id="AP022839">
    <property type="protein sequence ID" value="BCA96008.1"/>
    <property type="molecule type" value="Genomic_DNA"/>
</dbReference>
<organism evidence="3 4">
    <name type="scientific">Legionella antarctica</name>
    <dbReference type="NCBI Taxonomy" id="2708020"/>
    <lineage>
        <taxon>Bacteria</taxon>
        <taxon>Pseudomonadati</taxon>
        <taxon>Pseudomonadota</taxon>
        <taxon>Gammaproteobacteria</taxon>
        <taxon>Legionellales</taxon>
        <taxon>Legionellaceae</taxon>
        <taxon>Legionella</taxon>
    </lineage>
</organism>
<dbReference type="SUPFAM" id="SSF48208">
    <property type="entry name" value="Six-hairpin glycosidases"/>
    <property type="match status" value="1"/>
</dbReference>
<dbReference type="AlphaFoldDB" id="A0A6F8T6H3"/>
<dbReference type="KEGG" id="lant:TUM19329_23690"/>
<evidence type="ECO:0000313" key="3">
    <source>
        <dbReference type="EMBL" id="BCA96008.1"/>
    </source>
</evidence>
<dbReference type="PANTHER" id="PTHR23403">
    <property type="entry name" value="TREHALASE"/>
    <property type="match status" value="1"/>
</dbReference>
<reference evidence="3" key="1">
    <citation type="journal article" date="2020" name="Microbiol. Resour. Announc.">
        <title>Complete Genome Sequence of Novel Psychrotolerant Legionella Strain TUM19329, Isolated from Antarctic Lake Sediment.</title>
        <authorList>
            <person name="Shimada S."/>
            <person name="Nakai R."/>
            <person name="Aoki K."/>
            <person name="Shimoeda N."/>
            <person name="Ohno G."/>
            <person name="Miyazaki Y."/>
            <person name="Kudoh S."/>
            <person name="Imura S."/>
            <person name="Watanabe K."/>
            <person name="Ishii Y."/>
            <person name="Tateda K."/>
        </authorList>
    </citation>
    <scope>NUCLEOTIDE SEQUENCE [LARGE SCALE GENOMIC DNA]</scope>
    <source>
        <strain evidence="3">TUM19329</strain>
    </source>
</reference>
<proteinExistence type="predicted"/>
<dbReference type="Proteomes" id="UP000502894">
    <property type="component" value="Chromosome"/>
</dbReference>
<dbReference type="PROSITE" id="PS00928">
    <property type="entry name" value="TREHALASE_2"/>
    <property type="match status" value="1"/>
</dbReference>
<dbReference type="PRINTS" id="PR00744">
    <property type="entry name" value="GLHYDRLASE37"/>
</dbReference>
<dbReference type="PANTHER" id="PTHR23403:SF6">
    <property type="entry name" value="CYTOSOLIC NEUTRAL TREHALASE-RELATED"/>
    <property type="match status" value="1"/>
</dbReference>
<evidence type="ECO:0000256" key="1">
    <source>
        <dbReference type="ARBA" id="ARBA00022801"/>
    </source>
</evidence>
<dbReference type="RefSeq" id="WP_173237455.1">
    <property type="nucleotide sequence ID" value="NZ_AP022839.1"/>
</dbReference>
<dbReference type="GO" id="GO:0004555">
    <property type="term" value="F:alpha,alpha-trehalase activity"/>
    <property type="evidence" value="ECO:0007669"/>
    <property type="project" value="InterPro"/>
</dbReference>
<evidence type="ECO:0008006" key="5">
    <source>
        <dbReference type="Google" id="ProtNLM"/>
    </source>
</evidence>
<dbReference type="InterPro" id="IPR008928">
    <property type="entry name" value="6-hairpin_glycosidase_sf"/>
</dbReference>
<dbReference type="InterPro" id="IPR001661">
    <property type="entry name" value="Glyco_hydro_37"/>
</dbReference>
<keyword evidence="2" id="KW-0326">Glycosidase</keyword>
<dbReference type="InterPro" id="IPR012341">
    <property type="entry name" value="6hp_glycosidase-like_sf"/>
</dbReference>
<name>A0A6F8T6H3_9GAMM</name>
<gene>
    <name evidence="3" type="ORF">TUM19329_23690</name>
</gene>
<evidence type="ECO:0000313" key="4">
    <source>
        <dbReference type="Proteomes" id="UP000502894"/>
    </source>
</evidence>
<protein>
    <recommendedName>
        <fullName evidence="5">Alpha,alpha-trehalase</fullName>
    </recommendedName>
</protein>
<sequence>MQRFFVFFIVFFFQFNCYSYSEQLRKSIDSQVDEYIEKSWDTLTRNSKDLFLTNADEKLSEAQSIIYLPAHENLVAIRDKITKNWQTKTTNRVIFKYLPKDVSTIKQHGLLYLPYPYVVPGGRFNEMYGWDSYFIELGLLEHNRLKMARNMIDNLIYEINFYGTILNANRTYYLQRSHPPLLTEMILAYFNKSHDKHWLKSTVPAIQKLHKYWTTPPHLISKLGLSRYCAGGSGRPPEESSVYYANVLNFYKTHPIEDYDKSLFYNAKSNQLTSQFYVADRTVRESGFDITGKYGPFSAGIQDYAPVDLNVLLYQMEKDLHEIYMILGDNSRAAHWAKNANKRARLINQYLWSEETGYYFDYNFKTNQLRPYIYATTYYPLWAGIASNKQAQAVVSNLHDLLAKGGILTSCYKQGVQWDAPFGWAPLQYFAVRGLERYGYKKQALDIATRFIRTINKGYEETHTLFEKYDVRSMSPHTENKIQYSYKTNVVGFGWTNGVYLVFRTFINSSATRRSSSSA</sequence>
<keyword evidence="1" id="KW-0378">Hydrolase</keyword>
<dbReference type="InterPro" id="IPR018232">
    <property type="entry name" value="Glyco_hydro_37_CS"/>
</dbReference>
<keyword evidence="4" id="KW-1185">Reference proteome</keyword>
<accession>A0A6F8T6H3</accession>
<dbReference type="Pfam" id="PF01204">
    <property type="entry name" value="Trehalase"/>
    <property type="match status" value="1"/>
</dbReference>
<evidence type="ECO:0000256" key="2">
    <source>
        <dbReference type="ARBA" id="ARBA00023295"/>
    </source>
</evidence>
<dbReference type="Gene3D" id="1.50.10.10">
    <property type="match status" value="1"/>
</dbReference>
<dbReference type="GO" id="GO:0005993">
    <property type="term" value="P:trehalose catabolic process"/>
    <property type="evidence" value="ECO:0007669"/>
    <property type="project" value="TreeGrafter"/>
</dbReference>